<evidence type="ECO:0000256" key="3">
    <source>
        <dbReference type="ARBA" id="ARBA00022801"/>
    </source>
</evidence>
<dbReference type="NCBIfam" id="TIGR01490">
    <property type="entry name" value="HAD-SF-IB-hyp1"/>
    <property type="match status" value="1"/>
</dbReference>
<dbReference type="InterPro" id="IPR006385">
    <property type="entry name" value="HAD_hydro_SerB1"/>
</dbReference>
<dbReference type="InterPro" id="IPR050582">
    <property type="entry name" value="HAD-like_SerB"/>
</dbReference>
<dbReference type="Proteomes" id="UP000554965">
    <property type="component" value="Unassembled WGS sequence"/>
</dbReference>
<dbReference type="GO" id="GO:0046872">
    <property type="term" value="F:metal ion binding"/>
    <property type="evidence" value="ECO:0007669"/>
    <property type="project" value="UniProtKB-KW"/>
</dbReference>
<dbReference type="PANTHER" id="PTHR43344:SF13">
    <property type="entry name" value="PHOSPHATASE RV3661-RELATED"/>
    <property type="match status" value="1"/>
</dbReference>
<dbReference type="GO" id="GO:0016787">
    <property type="term" value="F:hydrolase activity"/>
    <property type="evidence" value="ECO:0007669"/>
    <property type="project" value="UniProtKB-KW"/>
</dbReference>
<dbReference type="SUPFAM" id="SSF56784">
    <property type="entry name" value="HAD-like"/>
    <property type="match status" value="1"/>
</dbReference>
<keyword evidence="4" id="KW-0460">Magnesium</keyword>
<dbReference type="InterPro" id="IPR036412">
    <property type="entry name" value="HAD-like_sf"/>
</dbReference>
<evidence type="ECO:0000256" key="1">
    <source>
        <dbReference type="ARBA" id="ARBA00009184"/>
    </source>
</evidence>
<keyword evidence="3 6" id="KW-0378">Hydrolase</keyword>
<name>A0A7Z7IPL8_9MYCO</name>
<dbReference type="Pfam" id="PF01553">
    <property type="entry name" value="Acyltransferase"/>
    <property type="match status" value="1"/>
</dbReference>
<dbReference type="GO" id="GO:0016746">
    <property type="term" value="F:acyltransferase activity"/>
    <property type="evidence" value="ECO:0007669"/>
    <property type="project" value="InterPro"/>
</dbReference>
<dbReference type="Gene3D" id="3.40.50.1000">
    <property type="entry name" value="HAD superfamily/HAD-like"/>
    <property type="match status" value="1"/>
</dbReference>
<dbReference type="InterPro" id="IPR023214">
    <property type="entry name" value="HAD_sf"/>
</dbReference>
<keyword evidence="7" id="KW-1185">Reference proteome</keyword>
<gene>
    <name evidence="6" type="primary">serB1_4</name>
    <name evidence="6" type="ORF">MSIMFB_04976</name>
</gene>
<sequence length="520" mass="56235">MKIRPLDQAIADIRSAPGGPTIGAFFDFDGTLAAGFTGAVLPLDRLRRGEMGIAELLTTVWVAINYALGRFDFAEFIRRGSLTLRGRHADELAEIGERPYTENIAARIYPEMKELVAAHLDRGHVVTLSTAAFHVQLAPAARALGIENLLCNRFEIDESGFLTGEVRKPILRGRTKADAVVAFADGHGVDLARSYFYADGDEEIPLMVAVGNPRPTNPAKRLARVADENHWPILRFTSRSGNLPVARARTLVGTLAALPLAAVAAVAALLRLNRQCGYELFASYWPTRQLKVARVGLRVTGMANMYRSRRAVYLINHRSAADAAIMGALLRSEWAALSPSLSADAVTSTMRKLLRLPECTFDPADVGHRPIVAAAEGAIGNSAAIGAFDTYPFRLARKWGMPVVPVVIRNADTITPPGEFVLHPGTVDIAVLEPVSVDGRTEAQLAAEVAAVRQRFIDTLDSWSGPPGPLDHEITKSHGRVNLITCRCGRAECCCGISAQSSTARILKRPARLSAGKESR</sequence>
<evidence type="ECO:0000256" key="2">
    <source>
        <dbReference type="ARBA" id="ARBA00022723"/>
    </source>
</evidence>
<dbReference type="Gene3D" id="1.20.1440.100">
    <property type="entry name" value="SG protein - dephosphorylation function"/>
    <property type="match status" value="1"/>
</dbReference>
<comment type="caution">
    <text evidence="6">The sequence shown here is derived from an EMBL/GenBank/DDBJ whole genome shotgun (WGS) entry which is preliminary data.</text>
</comment>
<comment type="similarity">
    <text evidence="1">Belongs to the HAD-like hydrolase superfamily. SerB family.</text>
</comment>
<dbReference type="CDD" id="cd07989">
    <property type="entry name" value="LPLAT_AGPAT-like"/>
    <property type="match status" value="1"/>
</dbReference>
<feature type="domain" description="Phospholipid/glycerol acyltransferase" evidence="5">
    <location>
        <begin position="311"/>
        <end position="411"/>
    </location>
</feature>
<keyword evidence="2" id="KW-0479">Metal-binding</keyword>
<accession>A0A7Z7IPL8</accession>
<evidence type="ECO:0000259" key="5">
    <source>
        <dbReference type="SMART" id="SM00563"/>
    </source>
</evidence>
<reference evidence="6 7" key="1">
    <citation type="submission" date="2017-10" db="EMBL/GenBank/DDBJ databases">
        <authorList>
            <consortium name="Urmite Genomes"/>
        </authorList>
    </citation>
    <scope>NUCLEOTIDE SEQUENCE [LARGE SCALE GENOMIC DNA]</scope>
    <source>
        <strain evidence="6 7">FB-527</strain>
    </source>
</reference>
<dbReference type="SUPFAM" id="SSF69593">
    <property type="entry name" value="Glycerol-3-phosphate (1)-acyltransferase"/>
    <property type="match status" value="1"/>
</dbReference>
<evidence type="ECO:0000313" key="6">
    <source>
        <dbReference type="EMBL" id="SOJ57498.1"/>
    </source>
</evidence>
<protein>
    <submittedName>
        <fullName evidence="6">Phosphoserine phosphatase SerB1</fullName>
        <ecNumber evidence="6">3.1.3.3</ecNumber>
    </submittedName>
</protein>
<dbReference type="RefSeq" id="WP_186244904.1">
    <property type="nucleotide sequence ID" value="NZ_OCTY01000002.1"/>
</dbReference>
<evidence type="ECO:0000256" key="4">
    <source>
        <dbReference type="ARBA" id="ARBA00022842"/>
    </source>
</evidence>
<dbReference type="EMBL" id="OCTY01000002">
    <property type="protein sequence ID" value="SOJ57498.1"/>
    <property type="molecule type" value="Genomic_DNA"/>
</dbReference>
<dbReference type="PANTHER" id="PTHR43344">
    <property type="entry name" value="PHOSPHOSERINE PHOSPHATASE"/>
    <property type="match status" value="1"/>
</dbReference>
<evidence type="ECO:0000313" key="7">
    <source>
        <dbReference type="Proteomes" id="UP000554965"/>
    </source>
</evidence>
<organism evidence="6 7">
    <name type="scientific">Mycobacterium simulans</name>
    <dbReference type="NCBI Taxonomy" id="627089"/>
    <lineage>
        <taxon>Bacteria</taxon>
        <taxon>Bacillati</taxon>
        <taxon>Actinomycetota</taxon>
        <taxon>Actinomycetes</taxon>
        <taxon>Mycobacteriales</taxon>
        <taxon>Mycobacteriaceae</taxon>
        <taxon>Mycobacterium</taxon>
    </lineage>
</organism>
<dbReference type="InterPro" id="IPR002123">
    <property type="entry name" value="Plipid/glycerol_acylTrfase"/>
</dbReference>
<dbReference type="AlphaFoldDB" id="A0A7Z7IPL8"/>
<proteinExistence type="inferred from homology"/>
<dbReference type="Pfam" id="PF12710">
    <property type="entry name" value="HAD"/>
    <property type="match status" value="1"/>
</dbReference>
<dbReference type="EC" id="3.1.3.3" evidence="6"/>
<dbReference type="SMART" id="SM00563">
    <property type="entry name" value="PlsC"/>
    <property type="match status" value="1"/>
</dbReference>